<keyword evidence="4" id="KW-1185">Reference proteome</keyword>
<accession>A0ABT6CZW9</accession>
<feature type="region of interest" description="Disordered" evidence="1">
    <location>
        <begin position="34"/>
        <end position="80"/>
    </location>
</feature>
<dbReference type="PANTHER" id="PTHR30007:SF1">
    <property type="entry name" value="BLR1914 PROTEIN"/>
    <property type="match status" value="1"/>
</dbReference>
<protein>
    <submittedName>
        <fullName evidence="3">IS5 family transposase</fullName>
    </submittedName>
</protein>
<evidence type="ECO:0000259" key="2">
    <source>
        <dbReference type="Pfam" id="PF01609"/>
    </source>
</evidence>
<dbReference type="NCBIfam" id="NF033580">
    <property type="entry name" value="transpos_IS5_3"/>
    <property type="match status" value="1"/>
</dbReference>
<dbReference type="InterPro" id="IPR002559">
    <property type="entry name" value="Transposase_11"/>
</dbReference>
<evidence type="ECO:0000313" key="4">
    <source>
        <dbReference type="Proteomes" id="UP001220456"/>
    </source>
</evidence>
<dbReference type="Pfam" id="PF01609">
    <property type="entry name" value="DDE_Tnp_1"/>
    <property type="match status" value="1"/>
</dbReference>
<evidence type="ECO:0000313" key="3">
    <source>
        <dbReference type="EMBL" id="MDF9279663.1"/>
    </source>
</evidence>
<dbReference type="RefSeq" id="WP_277359952.1">
    <property type="nucleotide sequence ID" value="NZ_JAROKN010000128.1"/>
</dbReference>
<gene>
    <name evidence="3" type="ORF">P4U43_17920</name>
</gene>
<evidence type="ECO:0000256" key="1">
    <source>
        <dbReference type="SAM" id="MobiDB-lite"/>
    </source>
</evidence>
<sequence>MELGLCPVPALGGARRLGRDAGKPCRAWAHRRLEPHDRFHHHPGPQPGRRSPGGTHKEGFGRSRGGFTSKIHARSDGQGRPLGFVLTGGEASDYKAAAALIELPVAKPRMMLADKGYDGDEVRTALLMKGVLPVIPPKSNRRETIACDFKAYKDRNRIERMFNRIKQFRRIATRYDKTAASYLGFLALASVKLWMPTYVNRP</sequence>
<feature type="domain" description="Transposase IS4-like" evidence="2">
    <location>
        <begin position="59"/>
        <end position="188"/>
    </location>
</feature>
<name>A0ABT6CZW9_9MICC</name>
<dbReference type="Proteomes" id="UP001220456">
    <property type="component" value="Unassembled WGS sequence"/>
</dbReference>
<comment type="caution">
    <text evidence="3">The sequence shown here is derived from an EMBL/GenBank/DDBJ whole genome shotgun (WGS) entry which is preliminary data.</text>
</comment>
<dbReference type="EMBL" id="JAROKN010000128">
    <property type="protein sequence ID" value="MDF9279663.1"/>
    <property type="molecule type" value="Genomic_DNA"/>
</dbReference>
<reference evidence="3 4" key="1">
    <citation type="journal article" date="2023" name="Int. J. Syst. Evol. Microbiol.">
        <title>Arthrobacter vasquezii sp. nov., isolated from a soil sample from Union Glacier, Antarctica.</title>
        <authorList>
            <person name="Valenzuela-Ibaceta F."/>
            <person name="Carrasco V."/>
            <person name="Lagos-Moraga S."/>
            <person name="Dietz-Vargas C."/>
            <person name="Navarro C.A."/>
            <person name="Perez-Donoso J.M."/>
        </authorList>
    </citation>
    <scope>NUCLEOTIDE SEQUENCE [LARGE SCALE GENOMIC DNA]</scope>
    <source>
        <strain evidence="3 4">EH-1B-1</strain>
    </source>
</reference>
<organism evidence="3 4">
    <name type="scientific">Arthrobacter vasquezii</name>
    <dbReference type="NCBI Taxonomy" id="2977629"/>
    <lineage>
        <taxon>Bacteria</taxon>
        <taxon>Bacillati</taxon>
        <taxon>Actinomycetota</taxon>
        <taxon>Actinomycetes</taxon>
        <taxon>Micrococcales</taxon>
        <taxon>Micrococcaceae</taxon>
        <taxon>Arthrobacter</taxon>
    </lineage>
</organism>
<dbReference type="PANTHER" id="PTHR30007">
    <property type="entry name" value="PHP DOMAIN PROTEIN"/>
    <property type="match status" value="1"/>
</dbReference>
<proteinExistence type="predicted"/>